<evidence type="ECO:0000313" key="3">
    <source>
        <dbReference type="Proteomes" id="UP000215433"/>
    </source>
</evidence>
<dbReference type="Proteomes" id="UP000215433">
    <property type="component" value="Unassembled WGS sequence"/>
</dbReference>
<accession>A0A229VXP5</accession>
<dbReference type="EMBL" id="NEWD01000016">
    <property type="protein sequence ID" value="OXN00393.1"/>
    <property type="molecule type" value="Genomic_DNA"/>
</dbReference>
<dbReference type="RefSeq" id="WP_093960419.1">
    <property type="nucleotide sequence ID" value="NZ_NEWD01000016.1"/>
</dbReference>
<sequence length="198" mass="22027">MRSNVKRNKKTVKKYGNPQRSGGAGPDLASWEISDMCPAMRGLASLFDVEMESKHRPHMVLKPWNGLRAWMMIDAASGKGVEETYDRFYQQYLANIRQLLKEGVPDDVAELMNVEFVGEENEEACVMMLFALSVMGKRADVPTVTQYLTFVHSLMDGSRLMGCSAQDCFAVFVHGDEENGVRLKLGAAVPNVMMSVPA</sequence>
<gene>
    <name evidence="2" type="ORF">Tam10B_1263</name>
</gene>
<evidence type="ECO:0000313" key="2">
    <source>
        <dbReference type="EMBL" id="OXN00393.1"/>
    </source>
</evidence>
<organism evidence="2 3">
    <name type="scientific">Bifidobacterium vansinderenii</name>
    <dbReference type="NCBI Taxonomy" id="1984871"/>
    <lineage>
        <taxon>Bacteria</taxon>
        <taxon>Bacillati</taxon>
        <taxon>Actinomycetota</taxon>
        <taxon>Actinomycetes</taxon>
        <taxon>Bifidobacteriales</taxon>
        <taxon>Bifidobacteriaceae</taxon>
        <taxon>Bifidobacterium</taxon>
    </lineage>
</organism>
<reference evidence="2 3" key="1">
    <citation type="submission" date="2017-05" db="EMBL/GenBank/DDBJ databases">
        <title>Bifidobacterium vansinderenii sp. nov.</title>
        <authorList>
            <person name="Lugli G.A."/>
            <person name="Duranti S."/>
            <person name="Mangifesta M."/>
        </authorList>
    </citation>
    <scope>NUCLEOTIDE SEQUENCE [LARGE SCALE GENOMIC DNA]</scope>
    <source>
        <strain evidence="2 3">Tam10B</strain>
    </source>
</reference>
<feature type="region of interest" description="Disordered" evidence="1">
    <location>
        <begin position="1"/>
        <end position="27"/>
    </location>
</feature>
<proteinExistence type="predicted"/>
<keyword evidence="3" id="KW-1185">Reference proteome</keyword>
<name>A0A229VXP5_9BIFI</name>
<dbReference type="AlphaFoldDB" id="A0A229VXP5"/>
<evidence type="ECO:0000256" key="1">
    <source>
        <dbReference type="SAM" id="MobiDB-lite"/>
    </source>
</evidence>
<comment type="caution">
    <text evidence="2">The sequence shown here is derived from an EMBL/GenBank/DDBJ whole genome shotgun (WGS) entry which is preliminary data.</text>
</comment>
<feature type="compositionally biased region" description="Basic residues" evidence="1">
    <location>
        <begin position="1"/>
        <end position="13"/>
    </location>
</feature>
<protein>
    <submittedName>
        <fullName evidence="2">Uncharacterized protein</fullName>
    </submittedName>
</protein>